<feature type="domain" description="DUF8212" evidence="2">
    <location>
        <begin position="289"/>
        <end position="312"/>
    </location>
</feature>
<dbReference type="EMBL" id="JAQQWM010000005">
    <property type="protein sequence ID" value="KAK8064309.1"/>
    <property type="molecule type" value="Genomic_DNA"/>
</dbReference>
<comment type="caution">
    <text evidence="3">The sequence shown here is derived from an EMBL/GenBank/DDBJ whole genome shotgun (WGS) entry which is preliminary data.</text>
</comment>
<dbReference type="InterPro" id="IPR058525">
    <property type="entry name" value="DUF8212"/>
</dbReference>
<evidence type="ECO:0000259" key="2">
    <source>
        <dbReference type="Pfam" id="PF26640"/>
    </source>
</evidence>
<reference evidence="3 4" key="1">
    <citation type="submission" date="2023-01" db="EMBL/GenBank/DDBJ databases">
        <title>Analysis of 21 Apiospora genomes using comparative genomics revels a genus with tremendous synthesis potential of carbohydrate active enzymes and secondary metabolites.</title>
        <authorList>
            <person name="Sorensen T."/>
        </authorList>
    </citation>
    <scope>NUCLEOTIDE SEQUENCE [LARGE SCALE GENOMIC DNA]</scope>
    <source>
        <strain evidence="3 4">CBS 83171</strain>
    </source>
</reference>
<name>A0ABR1V2L1_9PEZI</name>
<dbReference type="Proteomes" id="UP001446871">
    <property type="component" value="Unassembled WGS sequence"/>
</dbReference>
<protein>
    <recommendedName>
        <fullName evidence="5">Heterokaryon incompatibility domain-containing protein</fullName>
    </recommendedName>
</protein>
<dbReference type="SUPFAM" id="SSF48403">
    <property type="entry name" value="Ankyrin repeat"/>
    <property type="match status" value="1"/>
</dbReference>
<dbReference type="Pfam" id="PF13637">
    <property type="entry name" value="Ank_4"/>
    <property type="match status" value="1"/>
</dbReference>
<evidence type="ECO:0000313" key="4">
    <source>
        <dbReference type="Proteomes" id="UP001446871"/>
    </source>
</evidence>
<dbReference type="InterPro" id="IPR002110">
    <property type="entry name" value="Ankyrin_rpt"/>
</dbReference>
<dbReference type="PANTHER" id="PTHR10622:SF10">
    <property type="entry name" value="HET DOMAIN-CONTAINING PROTEIN"/>
    <property type="match status" value="1"/>
</dbReference>
<dbReference type="Pfam" id="PF26640">
    <property type="entry name" value="DUF8212"/>
    <property type="match status" value="1"/>
</dbReference>
<organism evidence="3 4">
    <name type="scientific">Apiospora saccharicola</name>
    <dbReference type="NCBI Taxonomy" id="335842"/>
    <lineage>
        <taxon>Eukaryota</taxon>
        <taxon>Fungi</taxon>
        <taxon>Dikarya</taxon>
        <taxon>Ascomycota</taxon>
        <taxon>Pezizomycotina</taxon>
        <taxon>Sordariomycetes</taxon>
        <taxon>Xylariomycetidae</taxon>
        <taxon>Amphisphaeriales</taxon>
        <taxon>Apiosporaceae</taxon>
        <taxon>Apiospora</taxon>
    </lineage>
</organism>
<dbReference type="PANTHER" id="PTHR10622">
    <property type="entry name" value="HET DOMAIN-CONTAINING PROTEIN"/>
    <property type="match status" value="1"/>
</dbReference>
<evidence type="ECO:0008006" key="5">
    <source>
        <dbReference type="Google" id="ProtNLM"/>
    </source>
</evidence>
<evidence type="ECO:0000259" key="1">
    <source>
        <dbReference type="Pfam" id="PF06985"/>
    </source>
</evidence>
<proteinExistence type="predicted"/>
<evidence type="ECO:0000313" key="3">
    <source>
        <dbReference type="EMBL" id="KAK8064309.1"/>
    </source>
</evidence>
<dbReference type="SMART" id="SM00248">
    <property type="entry name" value="ANK"/>
    <property type="match status" value="2"/>
</dbReference>
<feature type="domain" description="Heterokaryon incompatibility" evidence="1">
    <location>
        <begin position="73"/>
        <end position="168"/>
    </location>
</feature>
<sequence>MAEAKLQNLLAWTSLHRKAGEKYLLFFRFNLLITPGLSSSILLLRTKTFTAMRLIDAKTIELVEFIEEAAPKYAILSHRWEEDEVALREVEYLSRRQWAEMTSQTIRAKKGYVKLQRASALALEHGCQYIWVDTCCIDKTSSAELSEAINSMYRWYKNAVVCIAFLSDAIAFGSIWKHFHIQCRESLWFTRGWTLQELVAPVEVLFYGREWKYLGSRKNDKEVRDSLHQITGIDIRVLDGSMHVSEVSVAERMKWASSRRTSRAEDMAYSLLGIFDVNMPLLYGEGGSKAFIRLQEEILRTSNDQTIFIWRVPDIRAGQETSMHGLLAEHPRYFSGSAKYRPLPPVVSEMSTAWSTTNQGMRLSLLLQPLDGVGGDRYLAILECSRRQAGDSHWSPAVVVHRLYGDQFARTQIHMIDTVPTPLFEQQSETATYETVFIKQRPVVPVPDFMISFDNLKRGNTSNPLTWPVEVYPPKSWDNENGVLSSKLHEHQTPVGLIRFASVSLHRCLDLIVGLERTSRGAWKPWWSQRLASQHVSANRSFHEFVNLDRRSRFEQSPSLSDWQPETKFPVQFKIEEQKVHGRPSFLIKALTTLELPGETVDPPLPFLIYRVPKSTDEKQGSPPERSSTLSGQLQNLLGDVMVRASFNRRYPTTWLESSRWIRTSIEMVVCLRRGIEETPICGHTEKGTRFLRWCKEGNLSGVLSLLEEDPLSKDLASIDDRQILAIHWAAAGGHTTIIEQLLHAGVPVGSQTSEGWTPMHFAALFGRFKTLNWLMRYEMGDFTQSVDRSLLLGARHNALKESPLHFAMSQVWATEDDDELAALVELTDCLHGSHLVTQKNSFGETPMHRLAGCGISAPARKKGSENSSLPWMLPWMITQPVSRSMWIEQGGRRCGTPPSAAELKR</sequence>
<dbReference type="Pfam" id="PF06985">
    <property type="entry name" value="HET"/>
    <property type="match status" value="1"/>
</dbReference>
<dbReference type="InterPro" id="IPR036770">
    <property type="entry name" value="Ankyrin_rpt-contain_sf"/>
</dbReference>
<dbReference type="Gene3D" id="1.25.40.20">
    <property type="entry name" value="Ankyrin repeat-containing domain"/>
    <property type="match status" value="1"/>
</dbReference>
<keyword evidence="4" id="KW-1185">Reference proteome</keyword>
<dbReference type="InterPro" id="IPR010730">
    <property type="entry name" value="HET"/>
</dbReference>
<accession>A0ABR1V2L1</accession>
<gene>
    <name evidence="3" type="ORF">PG996_008961</name>
</gene>